<dbReference type="KEGG" id="csr:Cspa_c56100"/>
<dbReference type="SUPFAM" id="SSF55486">
    <property type="entry name" value="Metalloproteases ('zincins'), catalytic domain"/>
    <property type="match status" value="1"/>
</dbReference>
<proteinExistence type="inferred from homology"/>
<evidence type="ECO:0000256" key="10">
    <source>
        <dbReference type="PIRSR" id="PIRSR006615-2"/>
    </source>
</evidence>
<evidence type="ECO:0000256" key="5">
    <source>
        <dbReference type="ARBA" id="ARBA00023049"/>
    </source>
</evidence>
<dbReference type="eggNOG" id="COG2317">
    <property type="taxonomic scope" value="Bacteria"/>
</dbReference>
<evidence type="ECO:0000256" key="3">
    <source>
        <dbReference type="ARBA" id="ARBA00022723"/>
    </source>
</evidence>
<dbReference type="InterPro" id="IPR001333">
    <property type="entry name" value="Peptidase_M32_Taq"/>
</dbReference>
<keyword evidence="1 8" id="KW-0121">Carboxypeptidase</keyword>
<evidence type="ECO:0000256" key="4">
    <source>
        <dbReference type="ARBA" id="ARBA00022801"/>
    </source>
</evidence>
<keyword evidence="9" id="KW-0862">Zinc</keyword>
<reference evidence="11 12" key="1">
    <citation type="submission" date="2013-02" db="EMBL/GenBank/DDBJ databases">
        <title>Genome sequence of Clostridium saccharoperbutylacetonicum N1-4(HMT).</title>
        <authorList>
            <person name="Poehlein A."/>
            <person name="Daniel R."/>
        </authorList>
    </citation>
    <scope>NUCLEOTIDE SEQUENCE [LARGE SCALE GENOMIC DNA]</scope>
    <source>
        <strain evidence="12">N1-4(HMT)</strain>
    </source>
</reference>
<name>M1MT94_9CLOT</name>
<accession>M1MT94</accession>
<feature type="binding site" evidence="9">
    <location>
        <position position="271"/>
    </location>
    <ligand>
        <name>Zn(2+)</name>
        <dbReference type="ChEBI" id="CHEBI:29105"/>
        <note>catalytic</note>
    </ligand>
</feature>
<dbReference type="RefSeq" id="WP_015395645.1">
    <property type="nucleotide sequence ID" value="NC_020291.1"/>
</dbReference>
<keyword evidence="2 8" id="KW-0645">Protease</keyword>
<dbReference type="GO" id="GO:0004181">
    <property type="term" value="F:metallocarboxypeptidase activity"/>
    <property type="evidence" value="ECO:0007669"/>
    <property type="project" value="UniProtKB-UniRule"/>
</dbReference>
<dbReference type="PROSITE" id="PS52034">
    <property type="entry name" value="PEPTIDASE_M32"/>
    <property type="match status" value="1"/>
</dbReference>
<dbReference type="GO" id="GO:0006508">
    <property type="term" value="P:proteolysis"/>
    <property type="evidence" value="ECO:0007669"/>
    <property type="project" value="UniProtKB-UniRule"/>
</dbReference>
<dbReference type="STRING" id="36745.CLSAP_53590"/>
<comment type="function">
    <text evidence="8">Broad specificity carboxypetidase that releases amino acids sequentially from the C-terminus, including neutral, aromatic, polar and basic residues.</text>
</comment>
<evidence type="ECO:0000256" key="7">
    <source>
        <dbReference type="ARBA" id="ARBA00061580"/>
    </source>
</evidence>
<dbReference type="AlphaFoldDB" id="M1MT94"/>
<comment type="similarity">
    <text evidence="7 8">Belongs to the peptidase M32 family.</text>
</comment>
<dbReference type="FunFam" id="1.10.1370.30:FF:000003">
    <property type="entry name" value="Thermostable carboxypeptidase 1"/>
    <property type="match status" value="1"/>
</dbReference>
<sequence>MREEIIEKLNEVKAHITKIEELNKLSALAYWDMKISMPKKALEQRSNTLGYLAGEIFKLSTGKEVKGFLDYFMPKLDQLSQTNRAMIKKLKKEYDETKKIPEKTYKEYTIAKSLSEAAWEEAKEKNDFKIFEPHLEKMINFNVEFAKYYGYEENVYDALLNRYEEGMTVKKLDEIFGELKEGILDLLKYIEASNKNINRDFLHDKFKIKKQKKLSKYLLELIKFDGEAGILGETTHPFTLDLGNKDVRITTHYHEDDLLSNIFSIIHEGGHGLYEQHISDELIGTGLEHGASMGIHESQSRFYENIIGRSEEFLKIILPYIKKEFSGFKKVKLKEFYEAVNYVKPSLIRTEADELTYSLHIIIRYEIEKKLINKEIEVKDLPRIWNEKYMEYLGVKAKSDSEGILQDMHWSAGDFGYFPSYALGNIYAGQFLNQILKDNELAITELENGDLSYIDNWLKDKIHKYGARYTPEELIKNVTGEDISTKYFLRYLDDKYKKIYTPL</sequence>
<dbReference type="PRINTS" id="PR00998">
    <property type="entry name" value="CRBOXYPTASET"/>
</dbReference>
<comment type="catalytic activity">
    <reaction evidence="6 8">
        <text>Release of a C-terminal amino acid with broad specificity, except for -Pro.</text>
        <dbReference type="EC" id="3.4.17.19"/>
    </reaction>
</comment>
<dbReference type="HOGENOM" id="CLU_032916_1_1_9"/>
<dbReference type="Pfam" id="PF02074">
    <property type="entry name" value="Peptidase_M32"/>
    <property type="match status" value="1"/>
</dbReference>
<evidence type="ECO:0000256" key="1">
    <source>
        <dbReference type="ARBA" id="ARBA00022645"/>
    </source>
</evidence>
<comment type="cofactor">
    <cofactor evidence="9">
        <name>Zn(2+)</name>
        <dbReference type="ChEBI" id="CHEBI:29105"/>
    </cofactor>
    <text evidence="9">Binds 1 zinc ion per subunit.</text>
</comment>
<dbReference type="PANTHER" id="PTHR34217">
    <property type="entry name" value="METAL-DEPENDENT CARBOXYPEPTIDASE"/>
    <property type="match status" value="1"/>
</dbReference>
<dbReference type="CDD" id="cd06460">
    <property type="entry name" value="M32_Taq"/>
    <property type="match status" value="1"/>
</dbReference>
<evidence type="ECO:0000256" key="8">
    <source>
        <dbReference type="PIRNR" id="PIRNR006615"/>
    </source>
</evidence>
<organism evidence="11 12">
    <name type="scientific">Clostridium saccharoperbutylacetonicum N1-4(HMT)</name>
    <dbReference type="NCBI Taxonomy" id="931276"/>
    <lineage>
        <taxon>Bacteria</taxon>
        <taxon>Bacillati</taxon>
        <taxon>Bacillota</taxon>
        <taxon>Clostridia</taxon>
        <taxon>Eubacteriales</taxon>
        <taxon>Clostridiaceae</taxon>
        <taxon>Clostridium</taxon>
    </lineage>
</organism>
<dbReference type="Gene3D" id="1.10.1370.30">
    <property type="match status" value="1"/>
</dbReference>
<keyword evidence="3 8" id="KW-0479">Metal-binding</keyword>
<dbReference type="PANTHER" id="PTHR34217:SF1">
    <property type="entry name" value="CARBOXYPEPTIDASE 1"/>
    <property type="match status" value="1"/>
</dbReference>
<gene>
    <name evidence="11" type="ORF">Cspa_c56100</name>
</gene>
<evidence type="ECO:0000313" key="12">
    <source>
        <dbReference type="Proteomes" id="UP000011728"/>
    </source>
</evidence>
<dbReference type="EMBL" id="CP004121">
    <property type="protein sequence ID" value="AGF59338.1"/>
    <property type="molecule type" value="Genomic_DNA"/>
</dbReference>
<dbReference type="GO" id="GO:0008270">
    <property type="term" value="F:zinc ion binding"/>
    <property type="evidence" value="ECO:0007669"/>
    <property type="project" value="UniProtKB-ARBA"/>
</dbReference>
<keyword evidence="12" id="KW-1185">Reference proteome</keyword>
<dbReference type="PATRIC" id="fig|931276.5.peg.5655"/>
<feature type="binding site" evidence="9">
    <location>
        <position position="297"/>
    </location>
    <ligand>
        <name>Zn(2+)</name>
        <dbReference type="ChEBI" id="CHEBI:29105"/>
        <note>catalytic</note>
    </ligand>
</feature>
<keyword evidence="5 8" id="KW-0482">Metalloprotease</keyword>
<evidence type="ECO:0000256" key="6">
    <source>
        <dbReference type="ARBA" id="ARBA00052755"/>
    </source>
</evidence>
<feature type="active site" description="Proton donor/acceptor" evidence="10">
    <location>
        <position position="268"/>
    </location>
</feature>
<keyword evidence="4 8" id="KW-0378">Hydrolase</keyword>
<evidence type="ECO:0000313" key="11">
    <source>
        <dbReference type="EMBL" id="AGF59338.1"/>
    </source>
</evidence>
<feature type="binding site" evidence="9">
    <location>
        <position position="267"/>
    </location>
    <ligand>
        <name>Zn(2+)</name>
        <dbReference type="ChEBI" id="CHEBI:29105"/>
        <note>catalytic</note>
    </ligand>
</feature>
<protein>
    <recommendedName>
        <fullName evidence="8">Metal-dependent carboxypeptidase</fullName>
        <ecNumber evidence="8">3.4.17.19</ecNumber>
    </recommendedName>
</protein>
<dbReference type="Proteomes" id="UP000011728">
    <property type="component" value="Chromosome"/>
</dbReference>
<dbReference type="EC" id="3.4.17.19" evidence="8"/>
<dbReference type="PIRSF" id="PIRSF006615">
    <property type="entry name" value="Zn_crbxpep_Taq"/>
    <property type="match status" value="1"/>
</dbReference>
<evidence type="ECO:0000256" key="9">
    <source>
        <dbReference type="PIRSR" id="PIRSR006615-1"/>
    </source>
</evidence>
<evidence type="ECO:0000256" key="2">
    <source>
        <dbReference type="ARBA" id="ARBA00022670"/>
    </source>
</evidence>
<dbReference type="OrthoDB" id="9772308at2"/>